<reference evidence="9 10" key="1">
    <citation type="submission" date="2016-10" db="EMBL/GenBank/DDBJ databases">
        <authorList>
            <person name="de Groot N.N."/>
        </authorList>
    </citation>
    <scope>NUCLEOTIDE SEQUENCE [LARGE SCALE GENOMIC DNA]</scope>
    <source>
        <strain evidence="9 10">B25</strain>
    </source>
</reference>
<organism evidence="9 10">
    <name type="scientific">Treponema bryantii</name>
    <dbReference type="NCBI Taxonomy" id="163"/>
    <lineage>
        <taxon>Bacteria</taxon>
        <taxon>Pseudomonadati</taxon>
        <taxon>Spirochaetota</taxon>
        <taxon>Spirochaetia</taxon>
        <taxon>Spirochaetales</taxon>
        <taxon>Treponemataceae</taxon>
        <taxon>Treponema</taxon>
    </lineage>
</organism>
<comment type="subunit">
    <text evidence="7">Forms oligomers.</text>
</comment>
<dbReference type="InterPro" id="IPR003444">
    <property type="entry name" value="MraZ"/>
</dbReference>
<gene>
    <name evidence="7" type="primary">mraZ</name>
    <name evidence="9" type="ORF">SAMN04487977_101168</name>
</gene>
<proteinExistence type="inferred from homology"/>
<dbReference type="InterPro" id="IPR020603">
    <property type="entry name" value="MraZ_dom"/>
</dbReference>
<dbReference type="Pfam" id="PF02381">
    <property type="entry name" value="MraZ"/>
    <property type="match status" value="2"/>
</dbReference>
<dbReference type="PROSITE" id="PS51740">
    <property type="entry name" value="SPOVT_ABRB"/>
    <property type="match status" value="2"/>
</dbReference>
<evidence type="ECO:0000313" key="9">
    <source>
        <dbReference type="EMBL" id="SEP70412.1"/>
    </source>
</evidence>
<dbReference type="HAMAP" id="MF_01008">
    <property type="entry name" value="MraZ"/>
    <property type="match status" value="1"/>
</dbReference>
<evidence type="ECO:0000256" key="5">
    <source>
        <dbReference type="ARBA" id="ARBA00023125"/>
    </source>
</evidence>
<evidence type="ECO:0000259" key="8">
    <source>
        <dbReference type="PROSITE" id="PS51740"/>
    </source>
</evidence>
<dbReference type="OrthoDB" id="9807753at2"/>
<keyword evidence="3" id="KW-0677">Repeat</keyword>
<dbReference type="GO" id="GO:2000143">
    <property type="term" value="P:negative regulation of DNA-templated transcription initiation"/>
    <property type="evidence" value="ECO:0007669"/>
    <property type="project" value="TreeGrafter"/>
</dbReference>
<dbReference type="eggNOG" id="COG2001">
    <property type="taxonomic scope" value="Bacteria"/>
</dbReference>
<feature type="domain" description="SpoVT-AbrB" evidence="8">
    <location>
        <begin position="80"/>
        <end position="123"/>
    </location>
</feature>
<keyword evidence="6 7" id="KW-0804">Transcription</keyword>
<keyword evidence="10" id="KW-1185">Reference proteome</keyword>
<dbReference type="InterPro" id="IPR037914">
    <property type="entry name" value="SpoVT-AbrB_sf"/>
</dbReference>
<dbReference type="GO" id="GO:0003700">
    <property type="term" value="F:DNA-binding transcription factor activity"/>
    <property type="evidence" value="ECO:0007669"/>
    <property type="project" value="UniProtKB-UniRule"/>
</dbReference>
<dbReference type="InterPro" id="IPR038619">
    <property type="entry name" value="MraZ_sf"/>
</dbReference>
<dbReference type="InterPro" id="IPR007159">
    <property type="entry name" value="SpoVT-AbrB_dom"/>
</dbReference>
<evidence type="ECO:0000256" key="2">
    <source>
        <dbReference type="ARBA" id="ARBA00022490"/>
    </source>
</evidence>
<dbReference type="AlphaFoldDB" id="A0A1H9A0Z9"/>
<accession>A0A1H9A0Z9</accession>
<feature type="domain" description="SpoVT-AbrB" evidence="8">
    <location>
        <begin position="7"/>
        <end position="50"/>
    </location>
</feature>
<dbReference type="PANTHER" id="PTHR34701">
    <property type="entry name" value="TRANSCRIPTIONAL REGULATOR MRAZ"/>
    <property type="match status" value="1"/>
</dbReference>
<dbReference type="CDD" id="cd16320">
    <property type="entry name" value="MraZ_N"/>
    <property type="match status" value="1"/>
</dbReference>
<dbReference type="InterPro" id="IPR035644">
    <property type="entry name" value="MraZ_C"/>
</dbReference>
<evidence type="ECO:0000256" key="6">
    <source>
        <dbReference type="ARBA" id="ARBA00023163"/>
    </source>
</evidence>
<evidence type="ECO:0000313" key="10">
    <source>
        <dbReference type="Proteomes" id="UP000182360"/>
    </source>
</evidence>
<dbReference type="Proteomes" id="UP000182360">
    <property type="component" value="Unassembled WGS sequence"/>
</dbReference>
<sequence length="147" mass="16847">MNLLTGEYNNTIDEKGRVSFPVKLRTAVNQNVLMVTKGLDRCLWLFTTDEWEAFQGKLMSNASMMKSKSLGVLRHFVAPAQPVEFDKNGRLSIPQSLREYANLSKDCVVLGIAKYMELWDSQTYKDYLAESEDSFRDAAEEFNDINF</sequence>
<dbReference type="EMBL" id="FOFU01000001">
    <property type="protein sequence ID" value="SEP70412.1"/>
    <property type="molecule type" value="Genomic_DNA"/>
</dbReference>
<dbReference type="PANTHER" id="PTHR34701:SF1">
    <property type="entry name" value="TRANSCRIPTIONAL REGULATOR MRAZ"/>
    <property type="match status" value="1"/>
</dbReference>
<keyword evidence="4 7" id="KW-0805">Transcription regulation</keyword>
<evidence type="ECO:0000256" key="7">
    <source>
        <dbReference type="HAMAP-Rule" id="MF_01008"/>
    </source>
</evidence>
<dbReference type="RefSeq" id="WP_083379651.1">
    <property type="nucleotide sequence ID" value="NZ_AP025286.1"/>
</dbReference>
<evidence type="ECO:0000256" key="4">
    <source>
        <dbReference type="ARBA" id="ARBA00023015"/>
    </source>
</evidence>
<dbReference type="GO" id="GO:0005737">
    <property type="term" value="C:cytoplasm"/>
    <property type="evidence" value="ECO:0007669"/>
    <property type="project" value="UniProtKB-UniRule"/>
</dbReference>
<name>A0A1H9A0Z9_9SPIR</name>
<comment type="similarity">
    <text evidence="7">Belongs to the MraZ family.</text>
</comment>
<keyword evidence="5 7" id="KW-0238">DNA-binding</keyword>
<comment type="subcellular location">
    <subcellularLocation>
        <location evidence="7">Cytoplasm</location>
        <location evidence="7">Nucleoid</location>
    </subcellularLocation>
</comment>
<dbReference type="CDD" id="cd16321">
    <property type="entry name" value="MraZ_C"/>
    <property type="match status" value="1"/>
</dbReference>
<protein>
    <recommendedName>
        <fullName evidence="1 7">Transcriptional regulator MraZ</fullName>
    </recommendedName>
</protein>
<dbReference type="InterPro" id="IPR035642">
    <property type="entry name" value="MraZ_N"/>
</dbReference>
<dbReference type="GO" id="GO:0009295">
    <property type="term" value="C:nucleoid"/>
    <property type="evidence" value="ECO:0007669"/>
    <property type="project" value="UniProtKB-SubCell"/>
</dbReference>
<evidence type="ECO:0000256" key="3">
    <source>
        <dbReference type="ARBA" id="ARBA00022737"/>
    </source>
</evidence>
<dbReference type="GO" id="GO:0000976">
    <property type="term" value="F:transcription cis-regulatory region binding"/>
    <property type="evidence" value="ECO:0007669"/>
    <property type="project" value="TreeGrafter"/>
</dbReference>
<dbReference type="STRING" id="163.SAMN04487775_10829"/>
<keyword evidence="2 7" id="KW-0963">Cytoplasm</keyword>
<dbReference type="NCBIfam" id="TIGR00242">
    <property type="entry name" value="division/cell wall cluster transcriptional repressor MraZ"/>
    <property type="match status" value="1"/>
</dbReference>
<dbReference type="Gene3D" id="3.40.1550.20">
    <property type="entry name" value="Transcriptional regulator MraZ domain"/>
    <property type="match status" value="1"/>
</dbReference>
<evidence type="ECO:0000256" key="1">
    <source>
        <dbReference type="ARBA" id="ARBA00013860"/>
    </source>
</evidence>
<dbReference type="SUPFAM" id="SSF89447">
    <property type="entry name" value="AbrB/MazE/MraZ-like"/>
    <property type="match status" value="1"/>
</dbReference>